<gene>
    <name evidence="1" type="ORF">POL67_06275</name>
</gene>
<reference evidence="1 2" key="1">
    <citation type="submission" date="2022-11" db="EMBL/GenBank/DDBJ databases">
        <title>Minimal conservation of predation-associated metabolite biosynthetic gene clusters underscores biosynthetic potential of Myxococcota including descriptions for ten novel species: Archangium lansinium sp. nov., Myxococcus landrumus sp. nov., Nannocystis bai.</title>
        <authorList>
            <person name="Ahearne A."/>
            <person name="Stevens C."/>
            <person name="Dowd S."/>
        </authorList>
    </citation>
    <scope>NUCLEOTIDE SEQUENCE [LARGE SCALE GENOMIC DNA]</scope>
    <source>
        <strain evidence="1 2">RJM3</strain>
    </source>
</reference>
<dbReference type="EMBL" id="JAQNDO010000001">
    <property type="protein sequence ID" value="MDC0740945.1"/>
    <property type="molecule type" value="Genomic_DNA"/>
</dbReference>
<proteinExistence type="predicted"/>
<name>A0ABT5EGJ7_9BACT</name>
<comment type="caution">
    <text evidence="1">The sequence shown here is derived from an EMBL/GenBank/DDBJ whole genome shotgun (WGS) entry which is preliminary data.</text>
</comment>
<dbReference type="RefSeq" id="WP_271916158.1">
    <property type="nucleotide sequence ID" value="NZ_JAQNDO010000001.1"/>
</dbReference>
<keyword evidence="2" id="KW-1185">Reference proteome</keyword>
<organism evidence="1 2">
    <name type="scientific">Polyangium mundeleinium</name>
    <dbReference type="NCBI Taxonomy" id="2995306"/>
    <lineage>
        <taxon>Bacteria</taxon>
        <taxon>Pseudomonadati</taxon>
        <taxon>Myxococcota</taxon>
        <taxon>Polyangia</taxon>
        <taxon>Polyangiales</taxon>
        <taxon>Polyangiaceae</taxon>
        <taxon>Polyangium</taxon>
    </lineage>
</organism>
<evidence type="ECO:0000313" key="2">
    <source>
        <dbReference type="Proteomes" id="UP001221411"/>
    </source>
</evidence>
<protein>
    <submittedName>
        <fullName evidence="1">Uncharacterized protein</fullName>
    </submittedName>
</protein>
<sequence>MSVNFYNNSAIMVGIDVHDFYPFPGVVEDQKVPWPYAVGAPFFWPAANFWHRTGRVTADGWQMIHDEFSLFLVPHVHLVGEMGLLQVPQYAKILGPSGSEPLLAIGSVTGQGNPLAACMFGAFGLNFNCWEKGEQPTGYVLSVTSVKTSPTLADLASSAVKWVSLGFLAPRLGEIVGARLGGIGGPLESIPISIIEFITEQLVKKLMEPVAKEVHDWVEAQQKG</sequence>
<evidence type="ECO:0000313" key="1">
    <source>
        <dbReference type="EMBL" id="MDC0740945.1"/>
    </source>
</evidence>
<accession>A0ABT5EGJ7</accession>
<dbReference type="Proteomes" id="UP001221411">
    <property type="component" value="Unassembled WGS sequence"/>
</dbReference>